<dbReference type="KEGG" id="smo:SELMODRAFT_135139"/>
<dbReference type="EMBL" id="GL377698">
    <property type="protein sequence ID" value="EFJ06597.1"/>
    <property type="molecule type" value="Genomic_DNA"/>
</dbReference>
<evidence type="ECO:0000256" key="4">
    <source>
        <dbReference type="SAM" id="SignalP"/>
    </source>
</evidence>
<evidence type="ECO:0000313" key="6">
    <source>
        <dbReference type="Proteomes" id="UP000001514"/>
    </source>
</evidence>
<comment type="similarity">
    <text evidence="1">Belongs to the 'GDSL' lipolytic enzyme family.</text>
</comment>
<proteinExistence type="inferred from homology"/>
<dbReference type="Gene3D" id="3.40.50.1110">
    <property type="entry name" value="SGNH hydrolase"/>
    <property type="match status" value="1"/>
</dbReference>
<reference evidence="5 6" key="1">
    <citation type="journal article" date="2011" name="Science">
        <title>The Selaginella genome identifies genetic changes associated with the evolution of vascular plants.</title>
        <authorList>
            <person name="Banks J.A."/>
            <person name="Nishiyama T."/>
            <person name="Hasebe M."/>
            <person name="Bowman J.L."/>
            <person name="Gribskov M."/>
            <person name="dePamphilis C."/>
            <person name="Albert V.A."/>
            <person name="Aono N."/>
            <person name="Aoyama T."/>
            <person name="Ambrose B.A."/>
            <person name="Ashton N.W."/>
            <person name="Axtell M.J."/>
            <person name="Barker E."/>
            <person name="Barker M.S."/>
            <person name="Bennetzen J.L."/>
            <person name="Bonawitz N.D."/>
            <person name="Chapple C."/>
            <person name="Cheng C."/>
            <person name="Correa L.G."/>
            <person name="Dacre M."/>
            <person name="DeBarry J."/>
            <person name="Dreyer I."/>
            <person name="Elias M."/>
            <person name="Engstrom E.M."/>
            <person name="Estelle M."/>
            <person name="Feng L."/>
            <person name="Finet C."/>
            <person name="Floyd S.K."/>
            <person name="Frommer W.B."/>
            <person name="Fujita T."/>
            <person name="Gramzow L."/>
            <person name="Gutensohn M."/>
            <person name="Harholt J."/>
            <person name="Hattori M."/>
            <person name="Heyl A."/>
            <person name="Hirai T."/>
            <person name="Hiwatashi Y."/>
            <person name="Ishikawa M."/>
            <person name="Iwata M."/>
            <person name="Karol K.G."/>
            <person name="Koehler B."/>
            <person name="Kolukisaoglu U."/>
            <person name="Kubo M."/>
            <person name="Kurata T."/>
            <person name="Lalonde S."/>
            <person name="Li K."/>
            <person name="Li Y."/>
            <person name="Litt A."/>
            <person name="Lyons E."/>
            <person name="Manning G."/>
            <person name="Maruyama T."/>
            <person name="Michael T.P."/>
            <person name="Mikami K."/>
            <person name="Miyazaki S."/>
            <person name="Morinaga S."/>
            <person name="Murata T."/>
            <person name="Mueller-Roeber B."/>
            <person name="Nelson D.R."/>
            <person name="Obara M."/>
            <person name="Oguri Y."/>
            <person name="Olmstead R.G."/>
            <person name="Onodera N."/>
            <person name="Petersen B.L."/>
            <person name="Pils B."/>
            <person name="Prigge M."/>
            <person name="Rensing S.A."/>
            <person name="Riano-Pachon D.M."/>
            <person name="Roberts A.W."/>
            <person name="Sato Y."/>
            <person name="Scheller H.V."/>
            <person name="Schulz B."/>
            <person name="Schulz C."/>
            <person name="Shakirov E.V."/>
            <person name="Shibagaki N."/>
            <person name="Shinohara N."/>
            <person name="Shippen D.E."/>
            <person name="Soerensen I."/>
            <person name="Sotooka R."/>
            <person name="Sugimoto N."/>
            <person name="Sugita M."/>
            <person name="Sumikawa N."/>
            <person name="Tanurdzic M."/>
            <person name="Theissen G."/>
            <person name="Ulvskov P."/>
            <person name="Wakazuki S."/>
            <person name="Weng J.K."/>
            <person name="Willats W.W."/>
            <person name="Wipf D."/>
            <person name="Wolf P.G."/>
            <person name="Yang L."/>
            <person name="Zimmer A.D."/>
            <person name="Zhu Q."/>
            <person name="Mitros T."/>
            <person name="Hellsten U."/>
            <person name="Loque D."/>
            <person name="Otillar R."/>
            <person name="Salamov A."/>
            <person name="Schmutz J."/>
            <person name="Shapiro H."/>
            <person name="Lindquist E."/>
            <person name="Lucas S."/>
            <person name="Rokhsar D."/>
            <person name="Grigoriev I.V."/>
        </authorList>
    </citation>
    <scope>NUCLEOTIDE SEQUENCE [LARGE SCALE GENOMIC DNA]</scope>
</reference>
<dbReference type="Proteomes" id="UP000001514">
    <property type="component" value="Unassembled WGS sequence"/>
</dbReference>
<dbReference type="InterPro" id="IPR036514">
    <property type="entry name" value="SGNH_hydro_sf"/>
</dbReference>
<dbReference type="Pfam" id="PF00657">
    <property type="entry name" value="Lipase_GDSL"/>
    <property type="match status" value="1"/>
</dbReference>
<organism evidence="6">
    <name type="scientific">Selaginella moellendorffii</name>
    <name type="common">Spikemoss</name>
    <dbReference type="NCBI Taxonomy" id="88036"/>
    <lineage>
        <taxon>Eukaryota</taxon>
        <taxon>Viridiplantae</taxon>
        <taxon>Streptophyta</taxon>
        <taxon>Embryophyta</taxon>
        <taxon>Tracheophyta</taxon>
        <taxon>Lycopodiopsida</taxon>
        <taxon>Selaginellales</taxon>
        <taxon>Selaginellaceae</taxon>
        <taxon>Selaginella</taxon>
    </lineage>
</organism>
<dbReference type="Gramene" id="EFJ06597">
    <property type="protein sequence ID" value="EFJ06597"/>
    <property type="gene ID" value="SELMODRAFT_135139"/>
</dbReference>
<evidence type="ECO:0000256" key="3">
    <source>
        <dbReference type="ARBA" id="ARBA00022801"/>
    </source>
</evidence>
<dbReference type="InParanoid" id="D8T9R3"/>
<sequence>MAMVIVSVIAALISLEFTDAGSSSSWELGGFTEKIPAIFQFGDSLSDTGNSLIAFPQAYKRLNTSPYGETFFHGPSGRECDGRLIVDFLASSYGLPLLEPYLRRFKGQDWRHGVSFAACGASALGRSFFHDHNISIGATFQLDIQLQWFREFKNVSAMRSSNRGRRTHPSLHDFSQALYIVGEIGGNDYGFMKKSGLDYPQMMEFVPFVVQAIRDLIQARMNFPNPLLLSNLYNLGARKFLVTNIPRQGCNPSFLVSRRPSDRLDELGCIADFNALNAHHNSLLREAVDDLRVSLAGASIAHADFYSAIEPILRNPQSYGFTEPRTVCCGTPWLTQVVDCVDGGMINGILTKGQTCADPSVHIYWNGVHFTEHLYNIVANAFLTGQYVDLVANPKLDQ</sequence>
<evidence type="ECO:0000313" key="5">
    <source>
        <dbReference type="EMBL" id="EFJ06597.1"/>
    </source>
</evidence>
<accession>D8T9R3</accession>
<dbReference type="PANTHER" id="PTHR22835:SF659">
    <property type="entry name" value="GDSL LIPASE_ACYLHYDROLASE, PUTATIVE (AFU_ORTHOLOGUE AFUA_2G00510)-RELATED"/>
    <property type="match status" value="1"/>
</dbReference>
<name>D8T9R3_SELML</name>
<keyword evidence="2 4" id="KW-0732">Signal</keyword>
<evidence type="ECO:0000256" key="2">
    <source>
        <dbReference type="ARBA" id="ARBA00022729"/>
    </source>
</evidence>
<dbReference type="GO" id="GO:0016788">
    <property type="term" value="F:hydrolase activity, acting on ester bonds"/>
    <property type="evidence" value="ECO:0007669"/>
    <property type="project" value="InterPro"/>
</dbReference>
<dbReference type="OMA" id="KAFANCI"/>
<dbReference type="InterPro" id="IPR035669">
    <property type="entry name" value="SGNH_plant_lipase-like"/>
</dbReference>
<feature type="chain" id="PRO_5003123421" evidence="4">
    <location>
        <begin position="21"/>
        <end position="398"/>
    </location>
</feature>
<dbReference type="FunCoup" id="D8T9R3">
    <property type="interactions" value="90"/>
</dbReference>
<dbReference type="CDD" id="cd01837">
    <property type="entry name" value="SGNH_plant_lipase_like"/>
    <property type="match status" value="1"/>
</dbReference>
<keyword evidence="6" id="KW-1185">Reference proteome</keyword>
<dbReference type="PANTHER" id="PTHR22835">
    <property type="entry name" value="ZINC FINGER FYVE DOMAIN CONTAINING PROTEIN"/>
    <property type="match status" value="1"/>
</dbReference>
<keyword evidence="3" id="KW-0378">Hydrolase</keyword>
<feature type="signal peptide" evidence="4">
    <location>
        <begin position="1"/>
        <end position="20"/>
    </location>
</feature>
<dbReference type="AlphaFoldDB" id="D8T9R3"/>
<gene>
    <name evidence="5" type="ORF">SELMODRAFT_135139</name>
</gene>
<dbReference type="eggNOG" id="ENOG502QSMM">
    <property type="taxonomic scope" value="Eukaryota"/>
</dbReference>
<dbReference type="STRING" id="88036.D8T9R3"/>
<dbReference type="InterPro" id="IPR001087">
    <property type="entry name" value="GDSL"/>
</dbReference>
<dbReference type="HOGENOM" id="CLU_015101_2_1_1"/>
<protein>
    <submittedName>
        <fullName evidence="5">Uncharacterized protein</fullName>
    </submittedName>
</protein>
<evidence type="ECO:0000256" key="1">
    <source>
        <dbReference type="ARBA" id="ARBA00008668"/>
    </source>
</evidence>